<evidence type="ECO:0000313" key="2">
    <source>
        <dbReference type="Proteomes" id="UP000185109"/>
    </source>
</evidence>
<accession>A0A1L5PA23</accession>
<dbReference type="Proteomes" id="UP000185109">
    <property type="component" value="Plasmid pRsp8C3a"/>
</dbReference>
<proteinExistence type="predicted"/>
<dbReference type="AlphaFoldDB" id="A0A1L5PA23"/>
<geneLocation type="plasmid" evidence="2">
    <name>prsp8c3a</name>
</geneLocation>
<gene>
    <name evidence="1" type="ORF">AM571_PA00121</name>
</gene>
<keyword evidence="1" id="KW-0614">Plasmid</keyword>
<dbReference type="EMBL" id="CP017242">
    <property type="protein sequence ID" value="APO77008.1"/>
    <property type="molecule type" value="Genomic_DNA"/>
</dbReference>
<sequence>MRAECLDRRICRGMGSCFTVSVGWRTGAGVLGTSFDVADIGGDKSHRFWLGYVGPEQS</sequence>
<name>A0A1L5PA23_RHIET</name>
<evidence type="ECO:0000313" key="1">
    <source>
        <dbReference type="EMBL" id="APO77008.1"/>
    </source>
</evidence>
<protein>
    <submittedName>
        <fullName evidence="1">Uncharacterized protein</fullName>
    </submittedName>
</protein>
<organism evidence="1 2">
    <name type="scientific">Rhizobium etli 8C-3</name>
    <dbReference type="NCBI Taxonomy" id="538025"/>
    <lineage>
        <taxon>Bacteria</taxon>
        <taxon>Pseudomonadati</taxon>
        <taxon>Pseudomonadota</taxon>
        <taxon>Alphaproteobacteria</taxon>
        <taxon>Hyphomicrobiales</taxon>
        <taxon>Rhizobiaceae</taxon>
        <taxon>Rhizobium/Agrobacterium group</taxon>
        <taxon>Rhizobium</taxon>
    </lineage>
</organism>
<reference evidence="1 2" key="1">
    <citation type="submission" date="2016-09" db="EMBL/GenBank/DDBJ databases">
        <title>The complete genome sequences of Rhizobium gallicum, symbiovars gallicum and phaseoli, symbionts associated to common bean (Phaseolus vulgaris).</title>
        <authorList>
            <person name="Bustos P."/>
            <person name="Santamaria R.I."/>
            <person name="Perez-Carrascal O.M."/>
            <person name="Juarez S."/>
            <person name="Lozano L."/>
            <person name="Martinez-Flores I."/>
            <person name="Martinez-Romero E."/>
            <person name="Cevallos M."/>
            <person name="Romero D."/>
            <person name="Davila G."/>
            <person name="Gonzalez V."/>
        </authorList>
    </citation>
    <scope>NUCLEOTIDE SEQUENCE [LARGE SCALE GENOMIC DNA]</scope>
    <source>
        <strain evidence="1 2">8C-3</strain>
        <plasmid evidence="2">Plasmid prsp8c3a</plasmid>
    </source>
</reference>